<dbReference type="GO" id="GO:0071949">
    <property type="term" value="F:FAD binding"/>
    <property type="evidence" value="ECO:0007669"/>
    <property type="project" value="InterPro"/>
</dbReference>
<dbReference type="InterPro" id="IPR006094">
    <property type="entry name" value="Oxid_FAD_bind_N"/>
</dbReference>
<keyword evidence="4" id="KW-0560">Oxidoreductase</keyword>
<dbReference type="AlphaFoldDB" id="A0A9P9EDU1"/>
<dbReference type="SUPFAM" id="SSF56176">
    <property type="entry name" value="FAD-binding/transporter-associated domain-like"/>
    <property type="match status" value="1"/>
</dbReference>
<proteinExistence type="inferred from homology"/>
<keyword evidence="8" id="KW-1185">Reference proteome</keyword>
<reference evidence="7" key="1">
    <citation type="journal article" date="2021" name="Nat. Commun.">
        <title>Genetic determinants of endophytism in the Arabidopsis root mycobiome.</title>
        <authorList>
            <person name="Mesny F."/>
            <person name="Miyauchi S."/>
            <person name="Thiergart T."/>
            <person name="Pickel B."/>
            <person name="Atanasova L."/>
            <person name="Karlsson M."/>
            <person name="Huettel B."/>
            <person name="Barry K.W."/>
            <person name="Haridas S."/>
            <person name="Chen C."/>
            <person name="Bauer D."/>
            <person name="Andreopoulos W."/>
            <person name="Pangilinan J."/>
            <person name="LaButti K."/>
            <person name="Riley R."/>
            <person name="Lipzen A."/>
            <person name="Clum A."/>
            <person name="Drula E."/>
            <person name="Henrissat B."/>
            <person name="Kohler A."/>
            <person name="Grigoriev I.V."/>
            <person name="Martin F.M."/>
            <person name="Hacquard S."/>
        </authorList>
    </citation>
    <scope>NUCLEOTIDE SEQUENCE</scope>
    <source>
        <strain evidence="7">MPI-CAGE-CH-0243</strain>
    </source>
</reference>
<protein>
    <recommendedName>
        <fullName evidence="6">FAD-binding PCMH-type domain-containing protein</fullName>
    </recommendedName>
</protein>
<accession>A0A9P9EDU1</accession>
<keyword evidence="5" id="KW-0732">Signal</keyword>
<evidence type="ECO:0000313" key="7">
    <source>
        <dbReference type="EMBL" id="KAH7136045.1"/>
    </source>
</evidence>
<sequence>MSGGSSTSSLLNGLIRLWLCLAIFLQFSIVSSSDISIDSVCRTLSTALPNKVFFPDNTLYKTSIQSYFFRQSRLSPNCVIGPTSAEDVSQAVKILTANSSVKFAVRAGGHSVNTAASNIANGITIDLSRMRDINPLGGKWDVVEIGAGAKSIDAYRVLDKHNRTVVGGRVGSVGLAGFLTGGGLSFFSPEHGFGCDTIQNMQVVLSSGEIVNANPTSNPELFRALKGGQNNFGIVTRFDLRTFPQTEFWGGAIQYPPRATTHSSKHLQNSRVPTTTIHYSNNMFYTKPVVNASGLDYFTKIQPQMGSTMRISNTTDFANELDSLQPSDLYSIYATTTFAITPTILKKAHTLWKQATTSLLATTTNLTSVLTYQALPPPPPATNPNSMPFPPTSSPHTTLVLGLVSIYWPLESDSAHIHAAVKTLLSAIEQVAKKERVLVEYKYLNYATALWQKPIRSYGMNEFRMLKKIARTYDPGEVFQRQVPGGFKLEE</sequence>
<feature type="chain" id="PRO_5040418502" description="FAD-binding PCMH-type domain-containing protein" evidence="5">
    <location>
        <begin position="33"/>
        <end position="491"/>
    </location>
</feature>
<evidence type="ECO:0000256" key="4">
    <source>
        <dbReference type="ARBA" id="ARBA00023002"/>
    </source>
</evidence>
<evidence type="ECO:0000256" key="1">
    <source>
        <dbReference type="ARBA" id="ARBA00005466"/>
    </source>
</evidence>
<dbReference type="GO" id="GO:0016491">
    <property type="term" value="F:oxidoreductase activity"/>
    <property type="evidence" value="ECO:0007669"/>
    <property type="project" value="UniProtKB-KW"/>
</dbReference>
<dbReference type="PANTHER" id="PTHR42973:SF28">
    <property type="entry name" value="FAD-BINDING PCMH-TYPE DOMAIN-CONTAINING PROTEIN"/>
    <property type="match status" value="1"/>
</dbReference>
<evidence type="ECO:0000256" key="2">
    <source>
        <dbReference type="ARBA" id="ARBA00022630"/>
    </source>
</evidence>
<evidence type="ECO:0000259" key="6">
    <source>
        <dbReference type="PROSITE" id="PS51387"/>
    </source>
</evidence>
<comment type="caution">
    <text evidence="7">The sequence shown here is derived from an EMBL/GenBank/DDBJ whole genome shotgun (WGS) entry which is preliminary data.</text>
</comment>
<feature type="domain" description="FAD-binding PCMH-type" evidence="6">
    <location>
        <begin position="72"/>
        <end position="245"/>
    </location>
</feature>
<name>A0A9P9EDU1_9PLEO</name>
<gene>
    <name evidence="7" type="ORF">B0J11DRAFT_502841</name>
</gene>
<organism evidence="7 8">
    <name type="scientific">Dendryphion nanum</name>
    <dbReference type="NCBI Taxonomy" id="256645"/>
    <lineage>
        <taxon>Eukaryota</taxon>
        <taxon>Fungi</taxon>
        <taxon>Dikarya</taxon>
        <taxon>Ascomycota</taxon>
        <taxon>Pezizomycotina</taxon>
        <taxon>Dothideomycetes</taxon>
        <taxon>Pleosporomycetidae</taxon>
        <taxon>Pleosporales</taxon>
        <taxon>Torulaceae</taxon>
        <taxon>Dendryphion</taxon>
    </lineage>
</organism>
<dbReference type="EMBL" id="JAGMWT010000002">
    <property type="protein sequence ID" value="KAH7136045.1"/>
    <property type="molecule type" value="Genomic_DNA"/>
</dbReference>
<comment type="similarity">
    <text evidence="1">Belongs to the oxygen-dependent FAD-linked oxidoreductase family.</text>
</comment>
<dbReference type="PANTHER" id="PTHR42973">
    <property type="entry name" value="BINDING OXIDOREDUCTASE, PUTATIVE (AFU_ORTHOLOGUE AFUA_1G17690)-RELATED"/>
    <property type="match status" value="1"/>
</dbReference>
<dbReference type="InterPro" id="IPR016169">
    <property type="entry name" value="FAD-bd_PCMH_sub2"/>
</dbReference>
<feature type="signal peptide" evidence="5">
    <location>
        <begin position="1"/>
        <end position="32"/>
    </location>
</feature>
<dbReference type="InterPro" id="IPR036318">
    <property type="entry name" value="FAD-bd_PCMH-like_sf"/>
</dbReference>
<dbReference type="InterPro" id="IPR016166">
    <property type="entry name" value="FAD-bd_PCMH"/>
</dbReference>
<evidence type="ECO:0000256" key="5">
    <source>
        <dbReference type="SAM" id="SignalP"/>
    </source>
</evidence>
<dbReference type="Gene3D" id="3.30.465.10">
    <property type="match status" value="1"/>
</dbReference>
<dbReference type="Proteomes" id="UP000700596">
    <property type="component" value="Unassembled WGS sequence"/>
</dbReference>
<dbReference type="InterPro" id="IPR050416">
    <property type="entry name" value="FAD-linked_Oxidoreductase"/>
</dbReference>
<evidence type="ECO:0000256" key="3">
    <source>
        <dbReference type="ARBA" id="ARBA00022827"/>
    </source>
</evidence>
<keyword evidence="2" id="KW-0285">Flavoprotein</keyword>
<dbReference type="OrthoDB" id="2151789at2759"/>
<evidence type="ECO:0000313" key="8">
    <source>
        <dbReference type="Proteomes" id="UP000700596"/>
    </source>
</evidence>
<dbReference type="Pfam" id="PF01565">
    <property type="entry name" value="FAD_binding_4"/>
    <property type="match status" value="1"/>
</dbReference>
<keyword evidence="3" id="KW-0274">FAD</keyword>
<dbReference type="PROSITE" id="PS51387">
    <property type="entry name" value="FAD_PCMH"/>
    <property type="match status" value="1"/>
</dbReference>